<dbReference type="InterPro" id="IPR025377">
    <property type="entry name" value="DUF4367"/>
</dbReference>
<dbReference type="Pfam" id="PF14285">
    <property type="entry name" value="DUF4367"/>
    <property type="match status" value="1"/>
</dbReference>
<dbReference type="Gene3D" id="2.50.20.10">
    <property type="entry name" value="Lipoprotein localisation LolA/LolB/LppX"/>
    <property type="match status" value="1"/>
</dbReference>
<evidence type="ECO:0000313" key="1">
    <source>
        <dbReference type="EMBL" id="BAU29903.1"/>
    </source>
</evidence>
<sequence length="355" mass="39823">MGKPSFVEIKTKGMNGMKRILSLVLIVCFLMLTLIGCGPKNSQDIVGDLSKQAEKMTGYKSKASLSLQTGKTPLEYDVEVWYKQPDLYRIALTSKQNNVTQLILRNEEGVFVLTPHLNKVFRFQSEWPKKNGQVYLYESLVQSIVSDTARKFHVEGEQYQFEVKAEYQNRSLTSQRIVLNKGLTPQKVEVMDSNMNPMVVVNYTSFEMDPKFDADAFDKERNMQAAVLDSAPAMANVTSRKESKSFGVIEPQYMPKGTELASVNQIKGEEGNQIVLRYSGKQPFMIVETRSKAAVASFASGEPIDLGYTTGILTGEEKKSLRWDHNGVEYLLSSGVMPKEEMVAVAKSMFDQVGK</sequence>
<gene>
    <name evidence="1" type="primary">ydcC</name>
    <name evidence="1" type="ORF">CB4_04175</name>
</gene>
<keyword evidence="2" id="KW-1185">Reference proteome</keyword>
<dbReference type="Proteomes" id="UP000217696">
    <property type="component" value="Chromosome"/>
</dbReference>
<dbReference type="KEGG" id="asoc:CB4_04175"/>
<dbReference type="InterPro" id="IPR052944">
    <property type="entry name" value="Sporulation_related"/>
</dbReference>
<dbReference type="SUPFAM" id="SSF89392">
    <property type="entry name" value="Prokaryotic lipoproteins and lipoprotein localization factors"/>
    <property type="match status" value="1"/>
</dbReference>
<evidence type="ECO:0000313" key="2">
    <source>
        <dbReference type="Proteomes" id="UP000217696"/>
    </source>
</evidence>
<dbReference type="PANTHER" id="PTHR37507:SF2">
    <property type="entry name" value="SPORULATION PROTEIN YDCC"/>
    <property type="match status" value="1"/>
</dbReference>
<proteinExistence type="predicted"/>
<dbReference type="PANTHER" id="PTHR37507">
    <property type="entry name" value="SPORULATION PROTEIN YDCC"/>
    <property type="match status" value="1"/>
</dbReference>
<accession>A0A0U5B951</accession>
<organism evidence="1 2">
    <name type="scientific">Aneurinibacillus soli</name>
    <dbReference type="NCBI Taxonomy" id="1500254"/>
    <lineage>
        <taxon>Bacteria</taxon>
        <taxon>Bacillati</taxon>
        <taxon>Bacillota</taxon>
        <taxon>Bacilli</taxon>
        <taxon>Bacillales</taxon>
        <taxon>Paenibacillaceae</taxon>
        <taxon>Aneurinibacillus group</taxon>
        <taxon>Aneurinibacillus</taxon>
    </lineage>
</organism>
<protein>
    <submittedName>
        <fullName evidence="1">Sporulation protein YdcC</fullName>
    </submittedName>
</protein>
<reference evidence="1 2" key="1">
    <citation type="submission" date="2015-12" db="EMBL/GenBank/DDBJ databases">
        <title>Genome sequence of Aneurinibacillus soli.</title>
        <authorList>
            <person name="Lee J.S."/>
            <person name="Lee K.C."/>
            <person name="Kim K.K."/>
            <person name="Lee B.W."/>
        </authorList>
    </citation>
    <scope>NUCLEOTIDE SEQUENCE [LARGE SCALE GENOMIC DNA]</scope>
    <source>
        <strain evidence="1 2">CB4</strain>
    </source>
</reference>
<dbReference type="InterPro" id="IPR029046">
    <property type="entry name" value="LolA/LolB/LppX"/>
</dbReference>
<dbReference type="AlphaFoldDB" id="A0A0U5B951"/>
<name>A0A0U5B951_9BACL</name>
<dbReference type="EMBL" id="AP017312">
    <property type="protein sequence ID" value="BAU29903.1"/>
    <property type="molecule type" value="Genomic_DNA"/>
</dbReference>